<evidence type="ECO:0000313" key="5">
    <source>
        <dbReference type="EMBL" id="NOV97122.1"/>
    </source>
</evidence>
<comment type="caution">
    <text evidence="5">The sequence shown here is derived from an EMBL/GenBank/DDBJ whole genome shotgun (WGS) entry which is preliminary data.</text>
</comment>
<comment type="similarity">
    <text evidence="1">Belongs to the bacterial solute-binding protein 1 family.</text>
</comment>
<dbReference type="EMBL" id="JABEZU010000002">
    <property type="protein sequence ID" value="NOV97122.1"/>
    <property type="molecule type" value="Genomic_DNA"/>
</dbReference>
<keyword evidence="2" id="KW-0410">Iron transport</keyword>
<dbReference type="Pfam" id="PF13343">
    <property type="entry name" value="SBP_bac_6"/>
    <property type="match status" value="1"/>
</dbReference>
<keyword evidence="3 4" id="KW-0732">Signal</keyword>
<feature type="signal peptide" evidence="4">
    <location>
        <begin position="1"/>
        <end position="27"/>
    </location>
</feature>
<feature type="chain" id="PRO_5046050397" evidence="4">
    <location>
        <begin position="28"/>
        <end position="355"/>
    </location>
</feature>
<dbReference type="PANTHER" id="PTHR30006">
    <property type="entry name" value="THIAMINE-BINDING PERIPLASMIC PROTEIN-RELATED"/>
    <property type="match status" value="1"/>
</dbReference>
<dbReference type="InterPro" id="IPR026045">
    <property type="entry name" value="Ferric-bd"/>
</dbReference>
<keyword evidence="2" id="KW-0813">Transport</keyword>
<evidence type="ECO:0000256" key="3">
    <source>
        <dbReference type="ARBA" id="ARBA00022729"/>
    </source>
</evidence>
<accession>A0ABX2A2N5</accession>
<protein>
    <submittedName>
        <fullName evidence="5">Iron(III) transport system substrate-binding protein</fullName>
    </submittedName>
</protein>
<evidence type="ECO:0000256" key="2">
    <source>
        <dbReference type="ARBA" id="ARBA00022496"/>
    </source>
</evidence>
<dbReference type="SUPFAM" id="SSF53850">
    <property type="entry name" value="Periplasmic binding protein-like II"/>
    <property type="match status" value="1"/>
</dbReference>
<name>A0ABX2A2N5_9MICO</name>
<evidence type="ECO:0000256" key="4">
    <source>
        <dbReference type="SAM" id="SignalP"/>
    </source>
</evidence>
<keyword evidence="6" id="KW-1185">Reference proteome</keyword>
<proteinExistence type="inferred from homology"/>
<dbReference type="PROSITE" id="PS51257">
    <property type="entry name" value="PROKAR_LIPOPROTEIN"/>
    <property type="match status" value="1"/>
</dbReference>
<keyword evidence="2" id="KW-0406">Ion transport</keyword>
<dbReference type="PIRSF" id="PIRSF002825">
    <property type="entry name" value="CfbpA"/>
    <property type="match status" value="1"/>
</dbReference>
<dbReference type="Gene3D" id="3.40.190.10">
    <property type="entry name" value="Periplasmic binding protein-like II"/>
    <property type="match status" value="2"/>
</dbReference>
<organism evidence="5 6">
    <name type="scientific">Isoptericola halotolerans</name>
    <dbReference type="NCBI Taxonomy" id="300560"/>
    <lineage>
        <taxon>Bacteria</taxon>
        <taxon>Bacillati</taxon>
        <taxon>Actinomycetota</taxon>
        <taxon>Actinomycetes</taxon>
        <taxon>Micrococcales</taxon>
        <taxon>Promicromonosporaceae</taxon>
        <taxon>Isoptericola</taxon>
    </lineage>
</organism>
<dbReference type="RefSeq" id="WP_171783369.1">
    <property type="nucleotide sequence ID" value="NZ_BAAAML010000014.1"/>
</dbReference>
<evidence type="ECO:0000256" key="1">
    <source>
        <dbReference type="ARBA" id="ARBA00008520"/>
    </source>
</evidence>
<dbReference type="Proteomes" id="UP000757540">
    <property type="component" value="Unassembled WGS sequence"/>
</dbReference>
<gene>
    <name evidence="5" type="ORF">HDG69_001697</name>
</gene>
<evidence type="ECO:0000313" key="6">
    <source>
        <dbReference type="Proteomes" id="UP000757540"/>
    </source>
</evidence>
<keyword evidence="2" id="KW-0408">Iron</keyword>
<dbReference type="PANTHER" id="PTHR30006:SF15">
    <property type="entry name" value="IRON-UTILIZATION PERIPLASMIC PROTEIN"/>
    <property type="match status" value="1"/>
</dbReference>
<reference evidence="5 6" key="1">
    <citation type="submission" date="2020-05" db="EMBL/GenBank/DDBJ databases">
        <title>Genomic Encyclopedia of Type Strains, Phase III (KMG-III): the genomes of soil and plant-associated and newly described type strains.</title>
        <authorList>
            <person name="Whitman W."/>
        </authorList>
    </citation>
    <scope>NUCLEOTIDE SEQUENCE [LARGE SCALE GENOMIC DNA]</scope>
    <source>
        <strain evidence="5 6">KCTC 19046</strain>
    </source>
</reference>
<sequence length="355" mass="36764">MRLRRTLGAVTSAALVAALAACGTDEAADAADADAATAADAAGDGEALVIYSGRNEDLVGPLLDDLEAAVGVPVEVRYADSAELAAQLAEEGDRTPADVFFSQDAGALGALAKAGLLAELPDDVTAAVRDDLKDASGSWVATSARARVLVHDADAAPEVTGFDSVDDLLDPAYTGKIGYAPTNASWQSFVTALRVMRGEDGAEEWLTQFAALEPVDYEKNGAVLQAVNDGEVAVGLINHYYWYPLAAELGEESMNAQIHFLDADDPGALINVAGAGTLAASDQPDAAAAAVAYLLSEDAQQYFADETAELPVVEGVTSTVYDVGSLDEMTGARLDLNDLDSLPETQALLEKVGLL</sequence>